<dbReference type="HOGENOM" id="CLU_3344624_0_0_9"/>
<keyword evidence="3" id="KW-1185">Reference proteome</keyword>
<name>A0A0B5AUA8_9BACL</name>
<dbReference type="STRING" id="1508404.JMA_22920"/>
<sequence length="37" mass="4267">MIIFHIISDRIMNLEEGTSKQTGSFKERIPPELKGIH</sequence>
<feature type="compositionally biased region" description="Basic and acidic residues" evidence="1">
    <location>
        <begin position="25"/>
        <end position="37"/>
    </location>
</feature>
<protein>
    <submittedName>
        <fullName evidence="2">Uncharacterized protein</fullName>
    </submittedName>
</protein>
<dbReference type="KEGG" id="jeo:JMA_22920"/>
<dbReference type="BioCyc" id="JESP1508404:G14D9-11547-MONOMER"/>
<evidence type="ECO:0000313" key="2">
    <source>
        <dbReference type="EMBL" id="AJD91609.1"/>
    </source>
</evidence>
<accession>A0A0B5AUA8</accession>
<dbReference type="AlphaFoldDB" id="A0A0B5AUA8"/>
<organism evidence="2 3">
    <name type="scientific">Jeotgalibacillus malaysiensis</name>
    <dbReference type="NCBI Taxonomy" id="1508404"/>
    <lineage>
        <taxon>Bacteria</taxon>
        <taxon>Bacillati</taxon>
        <taxon>Bacillota</taxon>
        <taxon>Bacilli</taxon>
        <taxon>Bacillales</taxon>
        <taxon>Caryophanaceae</taxon>
        <taxon>Jeotgalibacillus</taxon>
    </lineage>
</organism>
<reference evidence="2 3" key="1">
    <citation type="submission" date="2014-08" db="EMBL/GenBank/DDBJ databases">
        <title>Complete genome of a marine bacteria Jeotgalibacillus malaysiensis.</title>
        <authorList>
            <person name="Yaakop A.S."/>
            <person name="Chan K.-G."/>
            <person name="Goh K.M."/>
        </authorList>
    </citation>
    <scope>NUCLEOTIDE SEQUENCE [LARGE SCALE GENOMIC DNA]</scope>
    <source>
        <strain evidence="2 3">D5</strain>
    </source>
</reference>
<proteinExistence type="predicted"/>
<dbReference type="Proteomes" id="UP000031449">
    <property type="component" value="Chromosome"/>
</dbReference>
<dbReference type="EMBL" id="CP009416">
    <property type="protein sequence ID" value="AJD91609.1"/>
    <property type="molecule type" value="Genomic_DNA"/>
</dbReference>
<gene>
    <name evidence="2" type="ORF">JMA_22920</name>
</gene>
<feature type="region of interest" description="Disordered" evidence="1">
    <location>
        <begin position="18"/>
        <end position="37"/>
    </location>
</feature>
<evidence type="ECO:0000256" key="1">
    <source>
        <dbReference type="SAM" id="MobiDB-lite"/>
    </source>
</evidence>
<evidence type="ECO:0000313" key="3">
    <source>
        <dbReference type="Proteomes" id="UP000031449"/>
    </source>
</evidence>